<sequence>MEALKDKLESSFLVFENELNGEGEGPIHTRRREAFERFVKSGFPTKRDEEWKYTNLKPVLKPDFRVFVNDENTVDFSSIKRFFLNDVDTYKLVFIDGYYSSWLSETTHQGFDICTFSNMLTKYKDVAEQYFGKALPENEAMASVNTAFAREGAFIRIKRNVTVDKPVEIIFITTDHGVATLAQPRNLVVVEENAEITILERHQSLSEQPVLTNTATEIFALRDSRLNYYKIQNDAKTASLIDSTAVRQYRGSNVTMGTYSFGNKFIRNNLNFFLEEEHTESHMDGITVIDEGQTVDHHTLADHKVPNCYSDELYKGIYDENAHGVFNGKVMVHPHAQKTNAFQQNNNILLTDKASIDTKPQLEIFADDVQCSHGCTIGQLDEEAMFYLRSRGIPEKEAKALLLYAFANDGLRNVKIPALRKKLNRQIAKKLNVNLDFEL</sequence>
<dbReference type="SUPFAM" id="SSF101960">
    <property type="entry name" value="Stabilizer of iron transporter SufD"/>
    <property type="match status" value="1"/>
</dbReference>
<proteinExistence type="inferred from homology"/>
<dbReference type="EMBL" id="CP060139">
    <property type="protein sequence ID" value="QNR22730.1"/>
    <property type="molecule type" value="Genomic_DNA"/>
</dbReference>
<evidence type="ECO:0000256" key="1">
    <source>
        <dbReference type="ARBA" id="ARBA00043967"/>
    </source>
</evidence>
<comment type="similarity">
    <text evidence="1">Belongs to the iron-sulfur cluster assembly SufBD family.</text>
</comment>
<dbReference type="GO" id="GO:0016226">
    <property type="term" value="P:iron-sulfur cluster assembly"/>
    <property type="evidence" value="ECO:0007669"/>
    <property type="project" value="InterPro"/>
</dbReference>
<feature type="domain" description="SUF system FeS cluster assembly SufBD core" evidence="2">
    <location>
        <begin position="177"/>
        <end position="406"/>
    </location>
</feature>
<accession>A0A7H0VAI2</accession>
<dbReference type="PANTHER" id="PTHR43575">
    <property type="entry name" value="PROTEIN ABCI7, CHLOROPLASTIC"/>
    <property type="match status" value="1"/>
</dbReference>
<dbReference type="InterPro" id="IPR055346">
    <property type="entry name" value="Fe-S_cluster_assembly_SufBD"/>
</dbReference>
<organism evidence="4 5">
    <name type="scientific">Croceimicrobium hydrocarbonivorans</name>
    <dbReference type="NCBI Taxonomy" id="2761580"/>
    <lineage>
        <taxon>Bacteria</taxon>
        <taxon>Pseudomonadati</taxon>
        <taxon>Bacteroidota</taxon>
        <taxon>Flavobacteriia</taxon>
        <taxon>Flavobacteriales</taxon>
        <taxon>Owenweeksiaceae</taxon>
        <taxon>Croceimicrobium</taxon>
    </lineage>
</organism>
<dbReference type="Pfam" id="PF19295">
    <property type="entry name" value="SufBD_N"/>
    <property type="match status" value="1"/>
</dbReference>
<dbReference type="InterPro" id="IPR045595">
    <property type="entry name" value="SufBD_N"/>
</dbReference>
<dbReference type="KEGG" id="chyd:H4K34_10085"/>
<protein>
    <submittedName>
        <fullName evidence="4">Fe-S cluster assembly protein SufD</fullName>
    </submittedName>
</protein>
<dbReference type="Proteomes" id="UP000516305">
    <property type="component" value="Chromosome"/>
</dbReference>
<evidence type="ECO:0000313" key="4">
    <source>
        <dbReference type="EMBL" id="QNR22730.1"/>
    </source>
</evidence>
<dbReference type="InterPro" id="IPR011542">
    <property type="entry name" value="SUF_FeS_clus_asmbl_SufD"/>
</dbReference>
<dbReference type="PANTHER" id="PTHR43575:SF1">
    <property type="entry name" value="PROTEIN ABCI7, CHLOROPLASTIC"/>
    <property type="match status" value="1"/>
</dbReference>
<evidence type="ECO:0000259" key="3">
    <source>
        <dbReference type="Pfam" id="PF19295"/>
    </source>
</evidence>
<dbReference type="RefSeq" id="WP_210757297.1">
    <property type="nucleotide sequence ID" value="NZ_CP060139.1"/>
</dbReference>
<dbReference type="AlphaFoldDB" id="A0A7H0VAI2"/>
<keyword evidence="5" id="KW-1185">Reference proteome</keyword>
<gene>
    <name evidence="4" type="primary">sufD</name>
    <name evidence="4" type="ORF">H4K34_10085</name>
</gene>
<evidence type="ECO:0000259" key="2">
    <source>
        <dbReference type="Pfam" id="PF01458"/>
    </source>
</evidence>
<feature type="domain" description="SUF system FeS cluster assembly SufBD N-terminal" evidence="3">
    <location>
        <begin position="25"/>
        <end position="169"/>
    </location>
</feature>
<name>A0A7H0VAI2_9FLAO</name>
<reference evidence="4 5" key="1">
    <citation type="submission" date="2020-08" db="EMBL/GenBank/DDBJ databases">
        <title>Croceimicrobium hydrocarbonivorans gen. nov., sp. nov., a novel marine bacterium isolated from a bacterial consortium that degrades polyethylene terephthalate.</title>
        <authorList>
            <person name="Liu R."/>
        </authorList>
    </citation>
    <scope>NUCLEOTIDE SEQUENCE [LARGE SCALE GENOMIC DNA]</scope>
    <source>
        <strain evidence="4 5">A20-9</strain>
    </source>
</reference>
<dbReference type="NCBIfam" id="TIGR01981">
    <property type="entry name" value="sufD"/>
    <property type="match status" value="1"/>
</dbReference>
<dbReference type="InterPro" id="IPR000825">
    <property type="entry name" value="SUF_FeS_clus_asmbl_SufBD_core"/>
</dbReference>
<evidence type="ECO:0000313" key="5">
    <source>
        <dbReference type="Proteomes" id="UP000516305"/>
    </source>
</evidence>
<dbReference type="Pfam" id="PF01458">
    <property type="entry name" value="SUFBD_core"/>
    <property type="match status" value="1"/>
</dbReference>
<dbReference type="InterPro" id="IPR037284">
    <property type="entry name" value="SUF_FeS_clus_asmbl_SufBD_sf"/>
</dbReference>